<dbReference type="Proteomes" id="UP000029538">
    <property type="component" value="Unassembled WGS sequence"/>
</dbReference>
<accession>A0A096CYM5</accession>
<reference evidence="1 2" key="1">
    <citation type="submission" date="2014-07" db="EMBL/GenBank/DDBJ databases">
        <authorList>
            <person name="McCorrison J."/>
            <person name="Sanka R."/>
            <person name="Torralba M."/>
            <person name="Gillis M."/>
            <person name="Haft D.H."/>
            <person name="Methe B."/>
            <person name="Sutton G."/>
            <person name="Nelson K.E."/>
        </authorList>
    </citation>
    <scope>NUCLEOTIDE SEQUENCE [LARGE SCALE GENOMIC DNA]</scope>
    <source>
        <strain evidence="1 2">DNF00882</strain>
    </source>
</reference>
<proteinExistence type="predicted"/>
<evidence type="ECO:0000313" key="1">
    <source>
        <dbReference type="EMBL" id="KGF50354.1"/>
    </source>
</evidence>
<name>A0A096CYM5_9BACT</name>
<sequence>MSDINEILNVLFAFRLGLPVVWKDYYGSWWEVHRDHTFDFHNEYRIVCDGDVETRLKQLNKQWLWLI</sequence>
<dbReference type="AlphaFoldDB" id="A0A096CYM5"/>
<evidence type="ECO:0000313" key="2">
    <source>
        <dbReference type="Proteomes" id="UP000029538"/>
    </source>
</evidence>
<organism evidence="1 2">
    <name type="scientific">Prevotella disiens DNF00882</name>
    <dbReference type="NCBI Taxonomy" id="1401075"/>
    <lineage>
        <taxon>Bacteria</taxon>
        <taxon>Pseudomonadati</taxon>
        <taxon>Bacteroidota</taxon>
        <taxon>Bacteroidia</taxon>
        <taxon>Bacteroidales</taxon>
        <taxon>Prevotellaceae</taxon>
        <taxon>Prevotella</taxon>
    </lineage>
</organism>
<protein>
    <submittedName>
        <fullName evidence="1">Uncharacterized protein</fullName>
    </submittedName>
</protein>
<comment type="caution">
    <text evidence="1">The sequence shown here is derived from an EMBL/GenBank/DDBJ whole genome shotgun (WGS) entry which is preliminary data.</text>
</comment>
<gene>
    <name evidence="1" type="ORF">HMPREF0654_01350</name>
</gene>
<dbReference type="EMBL" id="JRNR01000004">
    <property type="protein sequence ID" value="KGF50354.1"/>
    <property type="molecule type" value="Genomic_DNA"/>
</dbReference>